<evidence type="ECO:0000256" key="2">
    <source>
        <dbReference type="ARBA" id="ARBA00023015"/>
    </source>
</evidence>
<dbReference type="OrthoDB" id="9786526at2"/>
<dbReference type="FunFam" id="1.10.10.10:FF:000001">
    <property type="entry name" value="LysR family transcriptional regulator"/>
    <property type="match status" value="1"/>
</dbReference>
<dbReference type="InterPro" id="IPR005119">
    <property type="entry name" value="LysR_subst-bd"/>
</dbReference>
<dbReference type="KEGG" id="mno:Mnod_8248"/>
<evidence type="ECO:0000259" key="5">
    <source>
        <dbReference type="PROSITE" id="PS50931"/>
    </source>
</evidence>
<dbReference type="PANTHER" id="PTHR30537:SF31">
    <property type="entry name" value="TRANSCRIPTIONAL REGULATOR, LYSR FAMILY"/>
    <property type="match status" value="1"/>
</dbReference>
<dbReference type="PANTHER" id="PTHR30537">
    <property type="entry name" value="HTH-TYPE TRANSCRIPTIONAL REGULATOR"/>
    <property type="match status" value="1"/>
</dbReference>
<keyword evidence="4" id="KW-0804">Transcription</keyword>
<evidence type="ECO:0000313" key="6">
    <source>
        <dbReference type="EMBL" id="ACL63214.1"/>
    </source>
</evidence>
<proteinExistence type="inferred from homology"/>
<dbReference type="InterPro" id="IPR036390">
    <property type="entry name" value="WH_DNA-bd_sf"/>
</dbReference>
<dbReference type="PROSITE" id="PS50931">
    <property type="entry name" value="HTH_LYSR"/>
    <property type="match status" value="1"/>
</dbReference>
<keyword evidence="7" id="KW-1185">Reference proteome</keyword>
<sequence length="301" mass="33100">MRNLTDLYYFAKVAEHGGFSAASRVLDQPKSTLSRRIAALERDLGVRLIQRTNNRFALTEIGSAYVAHCQAMIAEAQAAQQVVENWRAEPTGTLRVSCPIALAQARVSEIVARFMIAHPGVSVRFIATNRTVDLIEEGIDVALRVRFPPLEESDLVMRVLSDSTQAIVGAPALLDRLGRPSAPEALAGMDALDLIRQDRNHVWHLTHQDGRSVAIPFAPRLVSDDMLTLRQAAREGVGVVRLPTYLVQAALDKGDLEAVLPAWTPRSGIIHAVLPSRRGLARATRLFVDSLVEGFRQPARR</sequence>
<geneLocation type="plasmid" evidence="6 7">
    <name>pMNOD02</name>
</geneLocation>
<dbReference type="InterPro" id="IPR036388">
    <property type="entry name" value="WH-like_DNA-bd_sf"/>
</dbReference>
<dbReference type="Gene3D" id="1.10.10.10">
    <property type="entry name" value="Winged helix-like DNA-binding domain superfamily/Winged helix DNA-binding domain"/>
    <property type="match status" value="1"/>
</dbReference>
<dbReference type="InterPro" id="IPR000847">
    <property type="entry name" value="LysR_HTH_N"/>
</dbReference>
<dbReference type="Gene3D" id="3.40.190.290">
    <property type="match status" value="1"/>
</dbReference>
<dbReference type="GO" id="GO:0003700">
    <property type="term" value="F:DNA-binding transcription factor activity"/>
    <property type="evidence" value="ECO:0007669"/>
    <property type="project" value="InterPro"/>
</dbReference>
<accession>B8IXH3</accession>
<dbReference type="GO" id="GO:0006351">
    <property type="term" value="P:DNA-templated transcription"/>
    <property type="evidence" value="ECO:0007669"/>
    <property type="project" value="TreeGrafter"/>
</dbReference>
<dbReference type="Pfam" id="PF03466">
    <property type="entry name" value="LysR_substrate"/>
    <property type="match status" value="1"/>
</dbReference>
<name>B8IXH3_METNO</name>
<dbReference type="CDD" id="cd08473">
    <property type="entry name" value="PBP2_CrgA_like_4"/>
    <property type="match status" value="1"/>
</dbReference>
<keyword evidence="2" id="KW-0805">Transcription regulation</keyword>
<feature type="domain" description="HTH lysR-type" evidence="5">
    <location>
        <begin position="1"/>
        <end position="59"/>
    </location>
</feature>
<evidence type="ECO:0000256" key="4">
    <source>
        <dbReference type="ARBA" id="ARBA00023163"/>
    </source>
</evidence>
<dbReference type="InterPro" id="IPR058163">
    <property type="entry name" value="LysR-type_TF_proteobact-type"/>
</dbReference>
<dbReference type="Pfam" id="PF00126">
    <property type="entry name" value="HTH_1"/>
    <property type="match status" value="1"/>
</dbReference>
<keyword evidence="6" id="KW-0614">Plasmid</keyword>
<dbReference type="AlphaFoldDB" id="B8IXH3"/>
<dbReference type="RefSeq" id="WP_012631411.1">
    <property type="nucleotide sequence ID" value="NC_011887.1"/>
</dbReference>
<evidence type="ECO:0000256" key="3">
    <source>
        <dbReference type="ARBA" id="ARBA00023125"/>
    </source>
</evidence>
<gene>
    <name evidence="6" type="ordered locus">Mnod_8248</name>
</gene>
<dbReference type="GO" id="GO:0043565">
    <property type="term" value="F:sequence-specific DNA binding"/>
    <property type="evidence" value="ECO:0007669"/>
    <property type="project" value="TreeGrafter"/>
</dbReference>
<evidence type="ECO:0000256" key="1">
    <source>
        <dbReference type="ARBA" id="ARBA00009437"/>
    </source>
</evidence>
<comment type="similarity">
    <text evidence="1">Belongs to the LysR transcriptional regulatory family.</text>
</comment>
<keyword evidence="3" id="KW-0238">DNA-binding</keyword>
<dbReference type="HOGENOM" id="CLU_039613_16_2_5"/>
<dbReference type="SUPFAM" id="SSF53850">
    <property type="entry name" value="Periplasmic binding protein-like II"/>
    <property type="match status" value="1"/>
</dbReference>
<evidence type="ECO:0000313" key="7">
    <source>
        <dbReference type="Proteomes" id="UP000008207"/>
    </source>
</evidence>
<dbReference type="EMBL" id="CP001351">
    <property type="protein sequence ID" value="ACL63214.1"/>
    <property type="molecule type" value="Genomic_DNA"/>
</dbReference>
<dbReference type="Proteomes" id="UP000008207">
    <property type="component" value="Plasmid pMNOD02"/>
</dbReference>
<reference evidence="7" key="1">
    <citation type="submission" date="2009-01" db="EMBL/GenBank/DDBJ databases">
        <title>Complete sequence of plasmid 2 of Methylobacterium nodulans ORS 2060.</title>
        <authorList>
            <consortium name="US DOE Joint Genome Institute"/>
            <person name="Lucas S."/>
            <person name="Copeland A."/>
            <person name="Lapidus A."/>
            <person name="Glavina del Rio T."/>
            <person name="Dalin E."/>
            <person name="Tice H."/>
            <person name="Bruce D."/>
            <person name="Goodwin L."/>
            <person name="Pitluck S."/>
            <person name="Sims D."/>
            <person name="Brettin T."/>
            <person name="Detter J.C."/>
            <person name="Han C."/>
            <person name="Larimer F."/>
            <person name="Land M."/>
            <person name="Hauser L."/>
            <person name="Kyrpides N."/>
            <person name="Ivanova N."/>
            <person name="Marx C.J."/>
            <person name="Richardson P."/>
        </authorList>
    </citation>
    <scope>NUCLEOTIDE SEQUENCE [LARGE SCALE GENOMIC DNA]</scope>
    <source>
        <strain evidence="7">LMG 21967 / CNCM I-2342 / ORS 2060</strain>
        <plasmid evidence="7">Plasmid pMNOD02</plasmid>
    </source>
</reference>
<dbReference type="SUPFAM" id="SSF46785">
    <property type="entry name" value="Winged helix' DNA-binding domain"/>
    <property type="match status" value="1"/>
</dbReference>
<organism evidence="6 7">
    <name type="scientific">Methylobacterium nodulans (strain LMG 21967 / CNCM I-2342 / ORS 2060)</name>
    <dbReference type="NCBI Taxonomy" id="460265"/>
    <lineage>
        <taxon>Bacteria</taxon>
        <taxon>Pseudomonadati</taxon>
        <taxon>Pseudomonadota</taxon>
        <taxon>Alphaproteobacteria</taxon>
        <taxon>Hyphomicrobiales</taxon>
        <taxon>Methylobacteriaceae</taxon>
        <taxon>Methylobacterium</taxon>
    </lineage>
</organism>
<protein>
    <submittedName>
        <fullName evidence="6">Transcriptional regulator, LysR family</fullName>
    </submittedName>
</protein>